<accession>A0ABQ7P1T6</accession>
<evidence type="ECO:0000313" key="2">
    <source>
        <dbReference type="EMBL" id="KAG5951943.1"/>
    </source>
</evidence>
<dbReference type="PANTHER" id="PTHR20941:SF1">
    <property type="entry name" value="FOLIC ACID SYNTHESIS PROTEIN FOL1"/>
    <property type="match status" value="1"/>
</dbReference>
<dbReference type="InterPro" id="IPR045031">
    <property type="entry name" value="DHP_synth-like"/>
</dbReference>
<gene>
    <name evidence="2" type="ORF">E4U57_006515</name>
</gene>
<evidence type="ECO:0000313" key="3">
    <source>
        <dbReference type="Proteomes" id="UP000742024"/>
    </source>
</evidence>
<dbReference type="InterPro" id="IPR000489">
    <property type="entry name" value="Pterin-binding_dom"/>
</dbReference>
<sequence>MAAGASLAAAEAAGIRRWRIILDPGIGFAKTAAQNLEILRRLEALKTWPGLAGLPWLVESSRKSFIGDITAAKEPSERIWGTASTVAAAVQGGADVVRVHDVAEMAKVARMADAIRRRS</sequence>
<feature type="domain" description="Pterin-binding" evidence="1">
    <location>
        <begin position="1"/>
        <end position="110"/>
    </location>
</feature>
<comment type="caution">
    <text evidence="2">The sequence shown here is derived from an EMBL/GenBank/DDBJ whole genome shotgun (WGS) entry which is preliminary data.</text>
</comment>
<dbReference type="Gene3D" id="3.20.20.20">
    <property type="entry name" value="Dihydropteroate synthase-like"/>
    <property type="match status" value="1"/>
</dbReference>
<dbReference type="EMBL" id="SRPR01000571">
    <property type="protein sequence ID" value="KAG5951943.1"/>
    <property type="molecule type" value="Genomic_DNA"/>
</dbReference>
<dbReference type="PROSITE" id="PS50972">
    <property type="entry name" value="PTERIN_BINDING"/>
    <property type="match status" value="1"/>
</dbReference>
<dbReference type="Proteomes" id="UP000742024">
    <property type="component" value="Unassembled WGS sequence"/>
</dbReference>
<reference evidence="2 3" key="1">
    <citation type="journal article" date="2020" name="bioRxiv">
        <title>Whole genome comparisons of ergot fungi reveals the divergence and evolution of species within the genus Claviceps are the result of varying mechanisms driving genome evolution and host range expansion.</title>
        <authorList>
            <person name="Wyka S.A."/>
            <person name="Mondo S.J."/>
            <person name="Liu M."/>
            <person name="Dettman J."/>
            <person name="Nalam V."/>
            <person name="Broders K.D."/>
        </authorList>
    </citation>
    <scope>NUCLEOTIDE SEQUENCE [LARGE SCALE GENOMIC DNA]</scope>
    <source>
        <strain evidence="2 3">LM583</strain>
    </source>
</reference>
<dbReference type="Pfam" id="PF00809">
    <property type="entry name" value="Pterin_bind"/>
    <property type="match status" value="1"/>
</dbReference>
<organism evidence="2 3">
    <name type="scientific">Claviceps arundinis</name>
    <dbReference type="NCBI Taxonomy" id="1623583"/>
    <lineage>
        <taxon>Eukaryota</taxon>
        <taxon>Fungi</taxon>
        <taxon>Dikarya</taxon>
        <taxon>Ascomycota</taxon>
        <taxon>Pezizomycotina</taxon>
        <taxon>Sordariomycetes</taxon>
        <taxon>Hypocreomycetidae</taxon>
        <taxon>Hypocreales</taxon>
        <taxon>Clavicipitaceae</taxon>
        <taxon>Claviceps</taxon>
    </lineage>
</organism>
<keyword evidence="3" id="KW-1185">Reference proteome</keyword>
<dbReference type="PANTHER" id="PTHR20941">
    <property type="entry name" value="FOLATE SYNTHESIS PROTEINS"/>
    <property type="match status" value="1"/>
</dbReference>
<evidence type="ECO:0000259" key="1">
    <source>
        <dbReference type="PROSITE" id="PS50972"/>
    </source>
</evidence>
<name>A0ABQ7P1T6_9HYPO</name>
<dbReference type="SUPFAM" id="SSF51717">
    <property type="entry name" value="Dihydropteroate synthetase-like"/>
    <property type="match status" value="1"/>
</dbReference>
<proteinExistence type="predicted"/>
<protein>
    <recommendedName>
        <fullName evidence="1">Pterin-binding domain-containing protein</fullName>
    </recommendedName>
</protein>
<dbReference type="InterPro" id="IPR011005">
    <property type="entry name" value="Dihydropteroate_synth-like_sf"/>
</dbReference>